<dbReference type="Gene3D" id="1.10.4030.10">
    <property type="entry name" value="Porin chaperone SurA, peptide-binding domain"/>
    <property type="match status" value="1"/>
</dbReference>
<evidence type="ECO:0000256" key="10">
    <source>
        <dbReference type="ARBA" id="ARBA00023288"/>
    </source>
</evidence>
<feature type="domain" description="PpiC" evidence="12">
    <location>
        <begin position="153"/>
        <end position="243"/>
    </location>
</feature>
<evidence type="ECO:0000256" key="9">
    <source>
        <dbReference type="ARBA" id="ARBA00023235"/>
    </source>
</evidence>
<keyword evidence="10" id="KW-0449">Lipoprotein</keyword>
<dbReference type="GO" id="GO:0006457">
    <property type="term" value="P:protein folding"/>
    <property type="evidence" value="ECO:0007669"/>
    <property type="project" value="UniProtKB-UniRule"/>
</dbReference>
<evidence type="ECO:0000256" key="2">
    <source>
        <dbReference type="ARBA" id="ARBA00004193"/>
    </source>
</evidence>
<dbReference type="InterPro" id="IPR000297">
    <property type="entry name" value="PPIase_PpiC"/>
</dbReference>
<dbReference type="Pfam" id="PF13616">
    <property type="entry name" value="Rotamase_3"/>
    <property type="match status" value="1"/>
</dbReference>
<dbReference type="InterPro" id="IPR023059">
    <property type="entry name" value="Foldase_PrsA"/>
</dbReference>
<dbReference type="HAMAP" id="MF_01145">
    <property type="entry name" value="Foldase_PrsA"/>
    <property type="match status" value="1"/>
</dbReference>
<dbReference type="SUPFAM" id="SSF109998">
    <property type="entry name" value="Triger factor/SurA peptide-binding domain-like"/>
    <property type="match status" value="1"/>
</dbReference>
<dbReference type="EMBL" id="LDPH01000029">
    <property type="protein sequence ID" value="KLV22683.1"/>
    <property type="molecule type" value="Genomic_DNA"/>
</dbReference>
<dbReference type="PATRIC" id="fig|1397.4.peg.2963"/>
<comment type="similarity">
    <text evidence="3 11">Belongs to the PrsA family.</text>
</comment>
<dbReference type="PROSITE" id="PS50198">
    <property type="entry name" value="PPIC_PPIASE_2"/>
    <property type="match status" value="1"/>
</dbReference>
<evidence type="ECO:0000313" key="13">
    <source>
        <dbReference type="EMBL" id="KLV22683.1"/>
    </source>
</evidence>
<keyword evidence="5 11" id="KW-0732">Signal</keyword>
<dbReference type="RefSeq" id="WP_047944220.1">
    <property type="nucleotide sequence ID" value="NZ_JAMAUJ010000011.1"/>
</dbReference>
<dbReference type="PANTHER" id="PTHR47245:SF1">
    <property type="entry name" value="FOLDASE PROTEIN PRSA"/>
    <property type="match status" value="1"/>
</dbReference>
<evidence type="ECO:0000256" key="6">
    <source>
        <dbReference type="ARBA" id="ARBA00023110"/>
    </source>
</evidence>
<dbReference type="Pfam" id="PF13624">
    <property type="entry name" value="SurA_N_3"/>
    <property type="match status" value="1"/>
</dbReference>
<dbReference type="Proteomes" id="UP000036045">
    <property type="component" value="Unassembled WGS sequence"/>
</dbReference>
<dbReference type="PROSITE" id="PS01096">
    <property type="entry name" value="PPIC_PPIASE_1"/>
    <property type="match status" value="1"/>
</dbReference>
<reference evidence="13 14" key="1">
    <citation type="submission" date="2015-05" db="EMBL/GenBank/DDBJ databases">
        <title>Whole genome sequence and identification of bacterial endophytes from Costus igneus.</title>
        <authorList>
            <person name="Lee Y.P."/>
            <person name="Gan H.M."/>
            <person name="Eng W."/>
            <person name="Wheatley M.S."/>
            <person name="Caraballo A."/>
            <person name="Polter S."/>
            <person name="Savka M.A."/>
            <person name="Hudson A.O."/>
        </authorList>
    </citation>
    <scope>NUCLEOTIDE SEQUENCE [LARGE SCALE GENOMIC DNA]</scope>
    <source>
        <strain evidence="13 14">RIT379</strain>
    </source>
</reference>
<dbReference type="InterPro" id="IPR050245">
    <property type="entry name" value="PrsA_foldase"/>
</dbReference>
<evidence type="ECO:0000256" key="4">
    <source>
        <dbReference type="ARBA" id="ARBA00022475"/>
    </source>
</evidence>
<keyword evidence="6 11" id="KW-0697">Rotamase</keyword>
<evidence type="ECO:0000259" key="12">
    <source>
        <dbReference type="PROSITE" id="PS50198"/>
    </source>
</evidence>
<evidence type="ECO:0000256" key="3">
    <source>
        <dbReference type="ARBA" id="ARBA00006071"/>
    </source>
</evidence>
<name>A0A0J1I9N1_NIACI</name>
<keyword evidence="14" id="KW-1185">Reference proteome</keyword>
<keyword evidence="9 11" id="KW-0413">Isomerase</keyword>
<dbReference type="AlphaFoldDB" id="A0A0J1I9N1"/>
<protein>
    <recommendedName>
        <fullName evidence="11">Foldase protein PrsA</fullName>
        <ecNumber evidence="11">5.2.1.8</ecNumber>
    </recommendedName>
</protein>
<dbReference type="GO" id="GO:0005886">
    <property type="term" value="C:plasma membrane"/>
    <property type="evidence" value="ECO:0007669"/>
    <property type="project" value="UniProtKB-SubCell"/>
</dbReference>
<evidence type="ECO:0000256" key="5">
    <source>
        <dbReference type="ARBA" id="ARBA00022729"/>
    </source>
</evidence>
<evidence type="ECO:0000256" key="11">
    <source>
        <dbReference type="HAMAP-Rule" id="MF_01145"/>
    </source>
</evidence>
<keyword evidence="8" id="KW-0564">Palmitate</keyword>
<dbReference type="Gene3D" id="3.10.50.40">
    <property type="match status" value="1"/>
</dbReference>
<dbReference type="InterPro" id="IPR027304">
    <property type="entry name" value="Trigger_fact/SurA_dom_sf"/>
</dbReference>
<comment type="caution">
    <text evidence="13">The sequence shown here is derived from an EMBL/GenBank/DDBJ whole genome shotgun (WGS) entry which is preliminary data.</text>
</comment>
<evidence type="ECO:0000256" key="7">
    <source>
        <dbReference type="ARBA" id="ARBA00023136"/>
    </source>
</evidence>
<dbReference type="OrthoDB" id="14196at2"/>
<comment type="subcellular location">
    <subcellularLocation>
        <location evidence="2">Cell membrane</location>
        <topology evidence="2">Lipid-anchor</topology>
    </subcellularLocation>
</comment>
<keyword evidence="7 11" id="KW-0472">Membrane</keyword>
<gene>
    <name evidence="11" type="primary">prsA</name>
    <name evidence="13" type="ORF">ABW02_21030</name>
</gene>
<proteinExistence type="inferred from homology"/>
<dbReference type="EC" id="5.2.1.8" evidence="11"/>
<comment type="catalytic activity">
    <reaction evidence="1 11">
        <text>[protein]-peptidylproline (omega=180) = [protein]-peptidylproline (omega=0)</text>
        <dbReference type="Rhea" id="RHEA:16237"/>
        <dbReference type="Rhea" id="RHEA-COMP:10747"/>
        <dbReference type="Rhea" id="RHEA-COMP:10748"/>
        <dbReference type="ChEBI" id="CHEBI:83833"/>
        <dbReference type="ChEBI" id="CHEBI:83834"/>
        <dbReference type="EC" id="5.2.1.8"/>
    </reaction>
</comment>
<dbReference type="SUPFAM" id="SSF54534">
    <property type="entry name" value="FKBP-like"/>
    <property type="match status" value="1"/>
</dbReference>
<comment type="function">
    <text evidence="11">Plays a major role in protein secretion by helping the post-translocational extracellular folding of several secreted proteins.</text>
</comment>
<evidence type="ECO:0000256" key="1">
    <source>
        <dbReference type="ARBA" id="ARBA00000971"/>
    </source>
</evidence>
<dbReference type="InterPro" id="IPR023058">
    <property type="entry name" value="PPIase_PpiC_CS"/>
</dbReference>
<sequence>MKNKKVLIPILAVVLVALIIGAVYLTQRSKTVATVENEKITQEQLNKELNKQYGATVLNMMISNKVVDLEADKAKVKVTDKDVQAELDKMIKQYGGQETFNMLLAQNGMTEDLFKEQVEQNLKVTKILEPSIEITDDEIKTYFEDNKASFGTPEQVEASHILVEDEKTAKEVKKKLDDGEDFAKLAKEYSTDTQTKDKGGELGYFTTGKMVEAFDKAAFSMKVDEISDPVKTDFGYHIIKVTGKKEAKEATLEDSKAKIKEALLAQKVQEKAGTWLNEATAKYKIDNKLEKDQKDQKDQKDKK</sequence>
<organism evidence="13 14">
    <name type="scientific">Niallia circulans</name>
    <name type="common">Bacillus circulans</name>
    <dbReference type="NCBI Taxonomy" id="1397"/>
    <lineage>
        <taxon>Bacteria</taxon>
        <taxon>Bacillati</taxon>
        <taxon>Bacillota</taxon>
        <taxon>Bacilli</taxon>
        <taxon>Bacillales</taxon>
        <taxon>Bacillaceae</taxon>
        <taxon>Niallia</taxon>
    </lineage>
</organism>
<accession>A0A0J1I9N1</accession>
<evidence type="ECO:0000313" key="14">
    <source>
        <dbReference type="Proteomes" id="UP000036045"/>
    </source>
</evidence>
<evidence type="ECO:0000256" key="8">
    <source>
        <dbReference type="ARBA" id="ARBA00023139"/>
    </source>
</evidence>
<dbReference type="InterPro" id="IPR046357">
    <property type="entry name" value="PPIase_dom_sf"/>
</dbReference>
<keyword evidence="4 11" id="KW-1003">Cell membrane</keyword>
<dbReference type="GO" id="GO:0003755">
    <property type="term" value="F:peptidyl-prolyl cis-trans isomerase activity"/>
    <property type="evidence" value="ECO:0007669"/>
    <property type="project" value="UniProtKB-UniRule"/>
</dbReference>
<dbReference type="PANTHER" id="PTHR47245">
    <property type="entry name" value="PEPTIDYLPROLYL ISOMERASE"/>
    <property type="match status" value="1"/>
</dbReference>